<sequence>MQKPDIYSLSIVLLGNFNPIIINPHWLELKGLIRASDKDQEGIIEVVHPEVSKFDLSFAKIQVTKDRFQLDCYNEAEFILCKDLVISIFRYLAETPIRGIGINHTRHFKLKDVNEFKKFGHWLVPVEPWNDDLKEPGVLELKMVENENPDAKVRNTVIISPSGVVRPLGVSFQLNYHIHFDRISDATVDGTIEKHWELSAVKAMNLYENILKRFQNE</sequence>
<dbReference type="Proteomes" id="UP000310406">
    <property type="component" value="Unassembled WGS sequence"/>
</dbReference>
<accession>A0A4S8RUU5</accession>
<name>A0A4S8RUU5_9FLAO</name>
<protein>
    <recommendedName>
        <fullName evidence="3">TIGR04255 family protein</fullName>
    </recommendedName>
</protein>
<dbReference type="AlphaFoldDB" id="A0A4S8RUU5"/>
<evidence type="ECO:0008006" key="3">
    <source>
        <dbReference type="Google" id="ProtNLM"/>
    </source>
</evidence>
<evidence type="ECO:0000313" key="1">
    <source>
        <dbReference type="EMBL" id="THV61671.1"/>
    </source>
</evidence>
<gene>
    <name evidence="1" type="ORF">EZV76_04880</name>
</gene>
<proteinExistence type="predicted"/>
<evidence type="ECO:0000313" key="2">
    <source>
        <dbReference type="Proteomes" id="UP000310406"/>
    </source>
</evidence>
<dbReference type="EMBL" id="SNTZ01000001">
    <property type="protein sequence ID" value="THV61671.1"/>
    <property type="molecule type" value="Genomic_DNA"/>
</dbReference>
<comment type="caution">
    <text evidence="1">The sequence shown here is derived from an EMBL/GenBank/DDBJ whole genome shotgun (WGS) entry which is preliminary data.</text>
</comment>
<reference evidence="1 2" key="1">
    <citation type="submission" date="2019-03" db="EMBL/GenBank/DDBJ databases">
        <title>Muricauda SCR12 sp.nov, a marine bacterium isolated from Pacific Ocean:the Okinawa trough.</title>
        <authorList>
            <person name="Liu L."/>
        </authorList>
    </citation>
    <scope>NUCLEOTIDE SEQUENCE [LARGE SCALE GENOMIC DNA]</scope>
    <source>
        <strain evidence="1 2">SCR12</strain>
    </source>
</reference>
<dbReference type="OrthoDB" id="1446591at2"/>
<organism evidence="1 2">
    <name type="scientific">Flagellimonas alvinocaridis</name>
    <dbReference type="NCBI Taxonomy" id="2530200"/>
    <lineage>
        <taxon>Bacteria</taxon>
        <taxon>Pseudomonadati</taxon>
        <taxon>Bacteroidota</taxon>
        <taxon>Flavobacteriia</taxon>
        <taxon>Flavobacteriales</taxon>
        <taxon>Flavobacteriaceae</taxon>
        <taxon>Flagellimonas</taxon>
    </lineage>
</organism>
<keyword evidence="2" id="KW-1185">Reference proteome</keyword>
<dbReference type="RefSeq" id="WP_136565444.1">
    <property type="nucleotide sequence ID" value="NZ_SNTZ01000001.1"/>
</dbReference>